<sequence>MSRGPDQASICDELEKRMCRLLRRGAPLRTLCHESSVKPVSVLEANHELSALPVMVTKTASEFTHCPVPVKETIPECPVCPVTAMVAVGEHFVMAKKANSEHCDCPVLAKEAFPELSVCPATANKADPDFSDYPVISKEAELFACPIMVRKTVSSFGSSTL</sequence>
<dbReference type="AlphaFoldDB" id="A0ABD0PAC8"/>
<protein>
    <submittedName>
        <fullName evidence="1">Uncharacterized protein</fullName>
    </submittedName>
</protein>
<organism evidence="1 2">
    <name type="scientific">Cirrhinus mrigala</name>
    <name type="common">Mrigala</name>
    <dbReference type="NCBI Taxonomy" id="683832"/>
    <lineage>
        <taxon>Eukaryota</taxon>
        <taxon>Metazoa</taxon>
        <taxon>Chordata</taxon>
        <taxon>Craniata</taxon>
        <taxon>Vertebrata</taxon>
        <taxon>Euteleostomi</taxon>
        <taxon>Actinopterygii</taxon>
        <taxon>Neopterygii</taxon>
        <taxon>Teleostei</taxon>
        <taxon>Ostariophysi</taxon>
        <taxon>Cypriniformes</taxon>
        <taxon>Cyprinidae</taxon>
        <taxon>Labeoninae</taxon>
        <taxon>Labeonini</taxon>
        <taxon>Cirrhinus</taxon>
    </lineage>
</organism>
<name>A0ABD0PAC8_CIRMR</name>
<dbReference type="Proteomes" id="UP001529510">
    <property type="component" value="Unassembled WGS sequence"/>
</dbReference>
<evidence type="ECO:0000313" key="1">
    <source>
        <dbReference type="EMBL" id="KAL0171017.1"/>
    </source>
</evidence>
<comment type="caution">
    <text evidence="1">The sequence shown here is derived from an EMBL/GenBank/DDBJ whole genome shotgun (WGS) entry which is preliminary data.</text>
</comment>
<reference evidence="1 2" key="1">
    <citation type="submission" date="2024-05" db="EMBL/GenBank/DDBJ databases">
        <title>Genome sequencing and assembly of Indian major carp, Cirrhinus mrigala (Hamilton, 1822).</title>
        <authorList>
            <person name="Mohindra V."/>
            <person name="Chowdhury L.M."/>
            <person name="Lal K."/>
            <person name="Jena J.K."/>
        </authorList>
    </citation>
    <scope>NUCLEOTIDE SEQUENCE [LARGE SCALE GENOMIC DNA]</scope>
    <source>
        <strain evidence="1">CM1030</strain>
        <tissue evidence="1">Blood</tissue>
    </source>
</reference>
<proteinExistence type="predicted"/>
<evidence type="ECO:0000313" key="2">
    <source>
        <dbReference type="Proteomes" id="UP001529510"/>
    </source>
</evidence>
<gene>
    <name evidence="1" type="ORF">M9458_035613</name>
</gene>
<dbReference type="EMBL" id="JAMKFB020000017">
    <property type="protein sequence ID" value="KAL0171017.1"/>
    <property type="molecule type" value="Genomic_DNA"/>
</dbReference>
<feature type="non-terminal residue" evidence="1">
    <location>
        <position position="161"/>
    </location>
</feature>
<keyword evidence="2" id="KW-1185">Reference proteome</keyword>
<accession>A0ABD0PAC8</accession>